<dbReference type="Gene3D" id="1.10.150.240">
    <property type="entry name" value="Putative phosphatase, domain 2"/>
    <property type="match status" value="1"/>
</dbReference>
<dbReference type="NCBIfam" id="TIGR01549">
    <property type="entry name" value="HAD-SF-IA-v1"/>
    <property type="match status" value="1"/>
</dbReference>
<dbReference type="SFLD" id="SFLDG01135">
    <property type="entry name" value="C1.5.6:_HAD__Beta-PGM__Phospha"/>
    <property type="match status" value="1"/>
</dbReference>
<dbReference type="InterPro" id="IPR023214">
    <property type="entry name" value="HAD_sf"/>
</dbReference>
<evidence type="ECO:0000313" key="1">
    <source>
        <dbReference type="EMBL" id="RZS97851.1"/>
    </source>
</evidence>
<dbReference type="GO" id="GO:0006281">
    <property type="term" value="P:DNA repair"/>
    <property type="evidence" value="ECO:0007669"/>
    <property type="project" value="TreeGrafter"/>
</dbReference>
<dbReference type="SUPFAM" id="SSF56784">
    <property type="entry name" value="HAD-like"/>
    <property type="match status" value="1"/>
</dbReference>
<dbReference type="InterPro" id="IPR023198">
    <property type="entry name" value="PGP-like_dom2"/>
</dbReference>
<evidence type="ECO:0000313" key="2">
    <source>
        <dbReference type="Proteomes" id="UP000292209"/>
    </source>
</evidence>
<organism evidence="1 2">
    <name type="scientific">Cecembia calidifontis</name>
    <dbReference type="NCBI Taxonomy" id="1187080"/>
    <lineage>
        <taxon>Bacteria</taxon>
        <taxon>Pseudomonadati</taxon>
        <taxon>Bacteroidota</taxon>
        <taxon>Cytophagia</taxon>
        <taxon>Cytophagales</taxon>
        <taxon>Cyclobacteriaceae</taxon>
        <taxon>Cecembia</taxon>
    </lineage>
</organism>
<dbReference type="Pfam" id="PF13419">
    <property type="entry name" value="HAD_2"/>
    <property type="match status" value="1"/>
</dbReference>
<dbReference type="SFLD" id="SFLDG01129">
    <property type="entry name" value="C1.5:_HAD__Beta-PGM__Phosphata"/>
    <property type="match status" value="1"/>
</dbReference>
<dbReference type="AlphaFoldDB" id="A0A4Q7PC39"/>
<dbReference type="PANTHER" id="PTHR43434:SF19">
    <property type="entry name" value="PHOSPHONOACETALDEHYDE HYDROLASE"/>
    <property type="match status" value="1"/>
</dbReference>
<dbReference type="InterPro" id="IPR050155">
    <property type="entry name" value="HAD-like_hydrolase_sf"/>
</dbReference>
<keyword evidence="1" id="KW-0378">Hydrolase</keyword>
<reference evidence="1 2" key="1">
    <citation type="submission" date="2019-02" db="EMBL/GenBank/DDBJ databases">
        <title>Genomic Encyclopedia of Archaeal and Bacterial Type Strains, Phase II (KMG-II): from individual species to whole genera.</title>
        <authorList>
            <person name="Goeker M."/>
        </authorList>
    </citation>
    <scope>NUCLEOTIDE SEQUENCE [LARGE SCALE GENOMIC DNA]</scope>
    <source>
        <strain evidence="1 2">DSM 21411</strain>
    </source>
</reference>
<dbReference type="Gene3D" id="3.40.50.1000">
    <property type="entry name" value="HAD superfamily/HAD-like"/>
    <property type="match status" value="1"/>
</dbReference>
<dbReference type="GO" id="GO:0005829">
    <property type="term" value="C:cytosol"/>
    <property type="evidence" value="ECO:0007669"/>
    <property type="project" value="TreeGrafter"/>
</dbReference>
<accession>A0A4Q7PC39</accession>
<dbReference type="Proteomes" id="UP000292209">
    <property type="component" value="Unassembled WGS sequence"/>
</dbReference>
<dbReference type="PANTHER" id="PTHR43434">
    <property type="entry name" value="PHOSPHOGLYCOLATE PHOSPHATASE"/>
    <property type="match status" value="1"/>
</dbReference>
<dbReference type="InterPro" id="IPR041492">
    <property type="entry name" value="HAD_2"/>
</dbReference>
<protein>
    <submittedName>
        <fullName evidence="1">Phosphonatase-like hydrolase</fullName>
    </submittedName>
</protein>
<dbReference type="InterPro" id="IPR006439">
    <property type="entry name" value="HAD-SF_hydro_IA"/>
</dbReference>
<dbReference type="SFLD" id="SFLDS00003">
    <property type="entry name" value="Haloacid_Dehalogenase"/>
    <property type="match status" value="1"/>
</dbReference>
<dbReference type="InterPro" id="IPR036412">
    <property type="entry name" value="HAD-like_sf"/>
</dbReference>
<dbReference type="EMBL" id="SGXG01000001">
    <property type="protein sequence ID" value="RZS97851.1"/>
    <property type="molecule type" value="Genomic_DNA"/>
</dbReference>
<proteinExistence type="predicted"/>
<dbReference type="GO" id="GO:0008967">
    <property type="term" value="F:phosphoglycolate phosphatase activity"/>
    <property type="evidence" value="ECO:0007669"/>
    <property type="project" value="TreeGrafter"/>
</dbReference>
<comment type="caution">
    <text evidence="1">The sequence shown here is derived from an EMBL/GenBank/DDBJ whole genome shotgun (WGS) entry which is preliminary data.</text>
</comment>
<name>A0A4Q7PC39_9BACT</name>
<gene>
    <name evidence="1" type="ORF">BC751_3479</name>
</gene>
<keyword evidence="2" id="KW-1185">Reference proteome</keyword>
<sequence length="245" mass="27713">MYPMEKNIKLAVFDMAGTTIKDKNNVADAFQKAFIKHGFGKVSLEEAQEKMGYPKPIAIREIVAKHVNDQSMITDELVSEIHSDFVNNMIEFYRNAPGISYMDDAEEVFKELHAMGIKVGLDTGFSRDITDVILQRVGWKETPLIDITVCSDEVEKGRPHPDMIQVMMDKFKITDPKEVIKIGDTEVDINQGHNSGCLWSIGVTTGAFTKEELLKHNPTHIINSLKEILPLLKKLPRKESVKEKQ</sequence>